<dbReference type="OrthoDB" id="9813892at2"/>
<proteinExistence type="predicted"/>
<accession>A0A2A2F686</accession>
<evidence type="ECO:0000259" key="4">
    <source>
        <dbReference type="Pfam" id="PF14870"/>
    </source>
</evidence>
<dbReference type="SUPFAM" id="SSF50939">
    <property type="entry name" value="Sialidases"/>
    <property type="match status" value="1"/>
</dbReference>
<dbReference type="GO" id="GO:0015979">
    <property type="term" value="P:photosynthesis"/>
    <property type="evidence" value="ECO:0007669"/>
    <property type="project" value="UniProtKB-KW"/>
</dbReference>
<keyword evidence="1" id="KW-0602">Photosynthesis</keyword>
<evidence type="ECO:0000313" key="6">
    <source>
        <dbReference type="Proteomes" id="UP000218896"/>
    </source>
</evidence>
<dbReference type="Pfam" id="PF14870">
    <property type="entry name" value="PSII_BNR"/>
    <property type="match status" value="2"/>
</dbReference>
<dbReference type="InterPro" id="IPR028203">
    <property type="entry name" value="PSII_CF48-like_dom"/>
</dbReference>
<dbReference type="GO" id="GO:0009523">
    <property type="term" value="C:photosystem II"/>
    <property type="evidence" value="ECO:0007669"/>
    <property type="project" value="UniProtKB-KW"/>
</dbReference>
<feature type="coiled-coil region" evidence="3">
    <location>
        <begin position="134"/>
        <end position="163"/>
    </location>
</feature>
<dbReference type="Proteomes" id="UP000218896">
    <property type="component" value="Unassembled WGS sequence"/>
</dbReference>
<gene>
    <name evidence="5" type="ORF">CK501_10920</name>
</gene>
<evidence type="ECO:0000313" key="5">
    <source>
        <dbReference type="EMBL" id="PAU80149.1"/>
    </source>
</evidence>
<keyword evidence="6" id="KW-1185">Reference proteome</keyword>
<dbReference type="RefSeq" id="WP_095617769.1">
    <property type="nucleotide sequence ID" value="NZ_NSKD01000004.1"/>
</dbReference>
<name>A0A2A2F686_9GAMM</name>
<evidence type="ECO:0000256" key="3">
    <source>
        <dbReference type="SAM" id="Coils"/>
    </source>
</evidence>
<dbReference type="InterPro" id="IPR036278">
    <property type="entry name" value="Sialidase_sf"/>
</dbReference>
<dbReference type="PANTHER" id="PTHR47199">
    <property type="entry name" value="PHOTOSYSTEM II STABILITY/ASSEMBLY FACTOR HCF136, CHLOROPLASTIC"/>
    <property type="match status" value="1"/>
</dbReference>
<dbReference type="EMBL" id="NSKD01000004">
    <property type="protein sequence ID" value="PAU80149.1"/>
    <property type="molecule type" value="Genomic_DNA"/>
</dbReference>
<comment type="caution">
    <text evidence="5">The sequence shown here is derived from an EMBL/GenBank/DDBJ whole genome shotgun (WGS) entry which is preliminary data.</text>
</comment>
<dbReference type="PANTHER" id="PTHR47199:SF2">
    <property type="entry name" value="PHOTOSYSTEM II STABILITY_ASSEMBLY FACTOR HCF136, CHLOROPLASTIC"/>
    <property type="match status" value="1"/>
</dbReference>
<keyword evidence="2" id="KW-0604">Photosystem II</keyword>
<dbReference type="AlphaFoldDB" id="A0A2A2F686"/>
<reference evidence="5 6" key="1">
    <citation type="submission" date="2017-08" db="EMBL/GenBank/DDBJ databases">
        <title>Halovibrio sewagensis sp. nov., isolated from wastewater of high salinity.</title>
        <authorList>
            <person name="Dong X."/>
            <person name="Zhang G."/>
        </authorList>
    </citation>
    <scope>NUCLEOTIDE SEQUENCE [LARGE SCALE GENOMIC DNA]</scope>
    <source>
        <strain evidence="5 6">YL5-2</strain>
    </source>
</reference>
<evidence type="ECO:0000256" key="1">
    <source>
        <dbReference type="ARBA" id="ARBA00022531"/>
    </source>
</evidence>
<feature type="domain" description="Photosynthesis system II assembly factor Ycf48/Hcf136-like" evidence="4">
    <location>
        <begin position="187"/>
        <end position="369"/>
    </location>
</feature>
<protein>
    <submittedName>
        <fullName evidence="5">Photosystem I reaction center subunit IV</fullName>
    </submittedName>
</protein>
<keyword evidence="3" id="KW-0175">Coiled coil</keyword>
<sequence>MISRSVKWAAGAGLALAGLAGGAGTAYGVGDVLEIPALETDLAAESLLLDVEHIGDRLVAVGERGHIVYSDDGGRNWTQADVPVSTTLTGVDFPEGNSQHGWAVGHSGVILHTSDGGETWNHQYDGREGIPALVSHYEKRIESKEAEIEAAEDEDRVADLEWELEDLVYTRDILQEDLDSFGPWQPMLDVWFRDAEYGIAIGAYNLIYRTQNGGETWQPISGRIDNPNRFHLNEITQVEGGDLYIAGESGFIYRSTDDGSSWESIEPGYPGSFFGVVGTGDGGVLAYGLRGNIYRSGNGEEWTAVDSGSDRTLNAGDVNDSGEVVIVANDGAVVYSDDGGQSFSEYVRPARHSYVGVTLIPDDSLVLVGERGAVRTDRRGKGQEADAPTAELE</sequence>
<organism evidence="5 6">
    <name type="scientific">Halovibrio salipaludis</name>
    <dbReference type="NCBI Taxonomy" id="2032626"/>
    <lineage>
        <taxon>Bacteria</taxon>
        <taxon>Pseudomonadati</taxon>
        <taxon>Pseudomonadota</taxon>
        <taxon>Gammaproteobacteria</taxon>
        <taxon>Oceanospirillales</taxon>
        <taxon>Halomonadaceae</taxon>
        <taxon>Halovibrio</taxon>
    </lineage>
</organism>
<dbReference type="InterPro" id="IPR015943">
    <property type="entry name" value="WD40/YVTN_repeat-like_dom_sf"/>
</dbReference>
<dbReference type="Gene3D" id="2.130.10.10">
    <property type="entry name" value="YVTN repeat-like/Quinoprotein amine dehydrogenase"/>
    <property type="match status" value="2"/>
</dbReference>
<feature type="domain" description="Photosynthesis system II assembly factor Ycf48/Hcf136-like" evidence="4">
    <location>
        <begin position="41"/>
        <end position="122"/>
    </location>
</feature>
<evidence type="ECO:0000256" key="2">
    <source>
        <dbReference type="ARBA" id="ARBA00023276"/>
    </source>
</evidence>